<accession>A0A2R6P082</accession>
<reference evidence="3 4" key="1">
    <citation type="submission" date="2018-02" db="EMBL/GenBank/DDBJ databases">
        <title>Genome sequence of the basidiomycete white-rot fungus Phlebia centrifuga.</title>
        <authorList>
            <person name="Granchi Z."/>
            <person name="Peng M."/>
            <person name="de Vries R.P."/>
            <person name="Hilden K."/>
            <person name="Makela M.R."/>
            <person name="Grigoriev I."/>
            <person name="Riley R."/>
        </authorList>
    </citation>
    <scope>NUCLEOTIDE SEQUENCE [LARGE SCALE GENOMIC DNA]</scope>
    <source>
        <strain evidence="3 4">FBCC195</strain>
    </source>
</reference>
<keyword evidence="2" id="KW-0812">Transmembrane</keyword>
<gene>
    <name evidence="3" type="ORF">PHLCEN_2v6418</name>
</gene>
<dbReference type="EMBL" id="MLYV02000622">
    <property type="protein sequence ID" value="PSR81339.1"/>
    <property type="molecule type" value="Genomic_DNA"/>
</dbReference>
<feature type="compositionally biased region" description="Basic and acidic residues" evidence="1">
    <location>
        <begin position="76"/>
        <end position="95"/>
    </location>
</feature>
<sequence length="162" mass="18635">MFVAGVIWNLRPPKGSGKKKFLTTPADSEPSTPAVPTLAEQISYLHYARPFKNLNYTKNVNRRTKNLKAVLTQERERERLERERRRLEREEKMDVDGEPADITPEEDLPTCEFTPLLRTPSRTNQPQTRQLKRRHLCSPCANIAILQGLSVYAVIVVVLIRV</sequence>
<evidence type="ECO:0000313" key="3">
    <source>
        <dbReference type="EMBL" id="PSR81339.1"/>
    </source>
</evidence>
<evidence type="ECO:0000256" key="1">
    <source>
        <dbReference type="SAM" id="MobiDB-lite"/>
    </source>
</evidence>
<protein>
    <submittedName>
        <fullName evidence="3">Uncharacterized protein</fullName>
    </submittedName>
</protein>
<comment type="caution">
    <text evidence="3">The sequence shown here is derived from an EMBL/GenBank/DDBJ whole genome shotgun (WGS) entry which is preliminary data.</text>
</comment>
<dbReference type="Proteomes" id="UP000186601">
    <property type="component" value="Unassembled WGS sequence"/>
</dbReference>
<keyword evidence="2" id="KW-0472">Membrane</keyword>
<dbReference type="STRING" id="98765.A0A2R6P082"/>
<keyword evidence="2" id="KW-1133">Transmembrane helix</keyword>
<feature type="region of interest" description="Disordered" evidence="1">
    <location>
        <begin position="76"/>
        <end position="108"/>
    </location>
</feature>
<dbReference type="OrthoDB" id="49520at2759"/>
<name>A0A2R6P082_9APHY</name>
<dbReference type="AlphaFoldDB" id="A0A2R6P082"/>
<proteinExistence type="predicted"/>
<organism evidence="3 4">
    <name type="scientific">Hermanssonia centrifuga</name>
    <dbReference type="NCBI Taxonomy" id="98765"/>
    <lineage>
        <taxon>Eukaryota</taxon>
        <taxon>Fungi</taxon>
        <taxon>Dikarya</taxon>
        <taxon>Basidiomycota</taxon>
        <taxon>Agaricomycotina</taxon>
        <taxon>Agaricomycetes</taxon>
        <taxon>Polyporales</taxon>
        <taxon>Meruliaceae</taxon>
        <taxon>Hermanssonia</taxon>
    </lineage>
</organism>
<feature type="compositionally biased region" description="Acidic residues" evidence="1">
    <location>
        <begin position="96"/>
        <end position="108"/>
    </location>
</feature>
<feature type="transmembrane region" description="Helical" evidence="2">
    <location>
        <begin position="139"/>
        <end position="160"/>
    </location>
</feature>
<evidence type="ECO:0000313" key="4">
    <source>
        <dbReference type="Proteomes" id="UP000186601"/>
    </source>
</evidence>
<keyword evidence="4" id="KW-1185">Reference proteome</keyword>
<evidence type="ECO:0000256" key="2">
    <source>
        <dbReference type="SAM" id="Phobius"/>
    </source>
</evidence>